<dbReference type="EMBL" id="JBHTMO010000002">
    <property type="protein sequence ID" value="MFD1392187.1"/>
    <property type="molecule type" value="Genomic_DNA"/>
</dbReference>
<feature type="region of interest" description="Disordered" evidence="7">
    <location>
        <begin position="1058"/>
        <end position="1463"/>
    </location>
</feature>
<evidence type="ECO:0000313" key="9">
    <source>
        <dbReference type="EMBL" id="MFD1392187.1"/>
    </source>
</evidence>
<keyword evidence="4 8" id="KW-1133">Transmembrane helix</keyword>
<dbReference type="InterPro" id="IPR005046">
    <property type="entry name" value="DUF285"/>
</dbReference>
<evidence type="ECO:0000256" key="3">
    <source>
        <dbReference type="ARBA" id="ARBA00022729"/>
    </source>
</evidence>
<dbReference type="InterPro" id="IPR046956">
    <property type="entry name" value="RLP23-like"/>
</dbReference>
<evidence type="ECO:0000313" key="10">
    <source>
        <dbReference type="Proteomes" id="UP001597249"/>
    </source>
</evidence>
<dbReference type="InterPro" id="IPR011889">
    <property type="entry name" value="Liste_lipo_26"/>
</dbReference>
<dbReference type="Proteomes" id="UP001597249">
    <property type="component" value="Unassembled WGS sequence"/>
</dbReference>
<dbReference type="SUPFAM" id="SSF52058">
    <property type="entry name" value="L domain-like"/>
    <property type="match status" value="2"/>
</dbReference>
<name>A0ABW4B7Q4_9LACO</name>
<evidence type="ECO:0000256" key="2">
    <source>
        <dbReference type="ARBA" id="ARBA00022692"/>
    </source>
</evidence>
<feature type="compositionally biased region" description="Acidic residues" evidence="7">
    <location>
        <begin position="1337"/>
        <end position="1358"/>
    </location>
</feature>
<keyword evidence="2 8" id="KW-0812">Transmembrane</keyword>
<sequence>MAEVKADEEGTWGTVPWRLEDGVLTLESGEGADTGRVSPWINISNQIEKVVVAGHVVAPRDASWLFDRLGNVKAYEGLENLDLSTTEDMSDFFYGNFSLEEIDVSSWDVSSCLNFDGLFSYSSLKTLDLSSWATNPEASWFNSFASMNQLGTVNLSGIHSNSSQASFAGTYSELEELVLGDETKLKEFPTPGGAKWLGDSTSFSFVDEYPGGHADTYRLVVTNQGTWGTVAWRLEDGILHLDEGEGKNTNYQSPWGVIADQVERVVVDGDIVMPTNASNLFANFTAVTAYEGLEKMDMSQAGSLDHLFYNNQSLQNLDVASWNVTNCDSFYSMFARAGIQNLDLSSWQPKQDANFQSAFEYMIQLGSVNLSSLSMTSPQSVLWGGYDRLEELVLGDQTLLKDVPTPDYKEWRGVNSSHSFKDEYEGGHGDTYHLVWSTEAETGTWGTVPWRFEEGVLYLEGGEGAETDLWSPWRHFSDAVSKVVVEGKINAPQDISYLFEDFTSATSYEGLENIDTSRVENMSGVFYNNSKLSSVDLADWDVSHVKSMGQMFDGSGLVSLDLSQWAPNPKVDVTLAFGSMSNLRELNLSSFNLDDSADFGDGTDQLEVLILGDRTLLCGIPNVSGKNWVGEKTGHSFFQTYGGGHADTYRLQDATMEGEWGSVNWQLEDGILSLNEGVGTDTHGESPWASIRELIDEVVINGKVAAPVDSSRLFYDLRSVISYVGLEHLDVGAVQSMNSMFGYNVNVQSLDVSNWDTSNVKTMYGTFEDCHRLEQLPIEAWDVSTVDDICYFLYGTNLSTLDLSGWQYAGRYSNWAFEDMENLRELDISNFDTPTNASMFYGNSSLEVLTLGANSKARGLDREDGKVWQGEKTGHQFSHSYGGGYPDTYRLVEDKVHYLKVDLIDEDLDRNVSYDLVYGQVGDEISVKELSLPSGYELVDKDQILTILENDSPNSWEMPATTVAIRQVPKTTTRTIILVGHPDGDREVKQTIKWNWDWKAESLENLRLVYLPQSGYEAYQVPVMEGYKANFEVVEAKSFDGEYTELPEDELFVVTYEAESPVDPDPDDSSEPETTEPPVDPNPGESGEPEPPVDPNPGESGEPEPPVDPNPGESGEPEQPVDPNPGESGEPEPPVDPNPGESGEPEPPVDPNPGESGEPEPPVDPNPGESGEPEPPVDPNPGESGEPEPPVDPNPGESGEPEPPVDPNPGESGDPEPPVDPNPGESGEPEPPVDPNPGESGDPEPPVDPNPGESGEPEQPVDPNPGESGEPEQPVDPNPGESGEPEPPVDPNPGESGDPEPPVDPNPGESGEPEQPVDPNPGESGEPEPPVDPNPDGSEDTSEDASEDASEDTSEDTGESEKPEPGKPEPGEPDPGNPDPGLPEPGKPDPGKPEPGKPDPGEPEPGKPGPDTDGGPEGGVSGGTSTESGKKPNVTATVTGSQTTSGDQPDNSAGAENEALPRTGNVVAGALSVIGLSIMGLIGLVGAAFKRKKE</sequence>
<keyword evidence="6" id="KW-0325">Glycoprotein</keyword>
<evidence type="ECO:0000256" key="1">
    <source>
        <dbReference type="ARBA" id="ARBA00004370"/>
    </source>
</evidence>
<keyword evidence="3" id="KW-0732">Signal</keyword>
<evidence type="ECO:0000256" key="5">
    <source>
        <dbReference type="ARBA" id="ARBA00023136"/>
    </source>
</evidence>
<dbReference type="PANTHER" id="PTHR48063">
    <property type="entry name" value="LRR RECEPTOR-LIKE KINASE"/>
    <property type="match status" value="1"/>
</dbReference>
<evidence type="ECO:0000256" key="8">
    <source>
        <dbReference type="SAM" id="Phobius"/>
    </source>
</evidence>
<evidence type="ECO:0000256" key="7">
    <source>
        <dbReference type="SAM" id="MobiDB-lite"/>
    </source>
</evidence>
<evidence type="ECO:0000256" key="6">
    <source>
        <dbReference type="ARBA" id="ARBA00023180"/>
    </source>
</evidence>
<keyword evidence="10" id="KW-1185">Reference proteome</keyword>
<organism evidence="9 10">
    <name type="scientific">Lacticaseibacillus jixianensis</name>
    <dbReference type="NCBI Taxonomy" id="2486012"/>
    <lineage>
        <taxon>Bacteria</taxon>
        <taxon>Bacillati</taxon>
        <taxon>Bacillota</taxon>
        <taxon>Bacilli</taxon>
        <taxon>Lactobacillales</taxon>
        <taxon>Lactobacillaceae</taxon>
        <taxon>Lacticaseibacillus</taxon>
    </lineage>
</organism>
<dbReference type="PANTHER" id="PTHR48063:SF112">
    <property type="entry name" value="RECEPTOR LIKE PROTEIN 30-LIKE"/>
    <property type="match status" value="1"/>
</dbReference>
<comment type="caution">
    <text evidence="9">The sequence shown here is derived from an EMBL/GenBank/DDBJ whole genome shotgun (WGS) entry which is preliminary data.</text>
</comment>
<keyword evidence="5 8" id="KW-0472">Membrane</keyword>
<dbReference type="Gene3D" id="3.80.10.10">
    <property type="entry name" value="Ribonuclease Inhibitor"/>
    <property type="match status" value="3"/>
</dbReference>
<feature type="compositionally biased region" description="Basic and acidic residues" evidence="7">
    <location>
        <begin position="1386"/>
        <end position="1400"/>
    </location>
</feature>
<evidence type="ECO:0000256" key="4">
    <source>
        <dbReference type="ARBA" id="ARBA00022989"/>
    </source>
</evidence>
<dbReference type="RefSeq" id="WP_379881897.1">
    <property type="nucleotide sequence ID" value="NZ_JBHTMO010000002.1"/>
</dbReference>
<dbReference type="Pfam" id="PF03382">
    <property type="entry name" value="DUF285"/>
    <property type="match status" value="4"/>
</dbReference>
<accession>A0ABW4B7Q4</accession>
<protein>
    <submittedName>
        <fullName evidence="9">BspA family leucine-rich repeat surface protein</fullName>
    </submittedName>
</protein>
<dbReference type="InterPro" id="IPR032675">
    <property type="entry name" value="LRR_dom_sf"/>
</dbReference>
<reference evidence="10" key="1">
    <citation type="journal article" date="2019" name="Int. J. Syst. Evol. Microbiol.">
        <title>The Global Catalogue of Microorganisms (GCM) 10K type strain sequencing project: providing services to taxonomists for standard genome sequencing and annotation.</title>
        <authorList>
            <consortium name="The Broad Institute Genomics Platform"/>
            <consortium name="The Broad Institute Genome Sequencing Center for Infectious Disease"/>
            <person name="Wu L."/>
            <person name="Ma J."/>
        </authorList>
    </citation>
    <scope>NUCLEOTIDE SEQUENCE [LARGE SCALE GENOMIC DNA]</scope>
    <source>
        <strain evidence="10">CCM 8911</strain>
    </source>
</reference>
<proteinExistence type="predicted"/>
<gene>
    <name evidence="9" type="ORF">ACFQ3L_01100</name>
</gene>
<comment type="subcellular location">
    <subcellularLocation>
        <location evidence="1">Membrane</location>
    </subcellularLocation>
</comment>
<feature type="compositionally biased region" description="Polar residues" evidence="7">
    <location>
        <begin position="1434"/>
        <end position="1451"/>
    </location>
</feature>
<feature type="compositionally biased region" description="Acidic residues" evidence="7">
    <location>
        <begin position="1060"/>
        <end position="1074"/>
    </location>
</feature>
<feature type="compositionally biased region" description="Basic and acidic residues" evidence="7">
    <location>
        <begin position="1359"/>
        <end position="1370"/>
    </location>
</feature>
<dbReference type="NCBIfam" id="TIGR02167">
    <property type="entry name" value="Liste_lipo_26"/>
    <property type="match status" value="4"/>
</dbReference>
<feature type="transmembrane region" description="Helical" evidence="8">
    <location>
        <begin position="1466"/>
        <end position="1489"/>
    </location>
</feature>
<feature type="compositionally biased region" description="Pro residues" evidence="7">
    <location>
        <begin position="1373"/>
        <end position="1385"/>
    </location>
</feature>